<keyword evidence="4" id="KW-0808">Transferase</keyword>
<evidence type="ECO:0000313" key="12">
    <source>
        <dbReference type="EMBL" id="KAK2164039.1"/>
    </source>
</evidence>
<keyword evidence="6 11" id="KW-0735">Signal-anchor</keyword>
<dbReference type="AlphaFoldDB" id="A0AAD9K3E7"/>
<evidence type="ECO:0000256" key="4">
    <source>
        <dbReference type="ARBA" id="ARBA00022679"/>
    </source>
</evidence>
<dbReference type="GO" id="GO:0016758">
    <property type="term" value="F:hexosyltransferase activity"/>
    <property type="evidence" value="ECO:0007669"/>
    <property type="project" value="InterPro"/>
</dbReference>
<evidence type="ECO:0000256" key="7">
    <source>
        <dbReference type="ARBA" id="ARBA00022989"/>
    </source>
</evidence>
<evidence type="ECO:0000256" key="1">
    <source>
        <dbReference type="ARBA" id="ARBA00004323"/>
    </source>
</evidence>
<keyword evidence="8 11" id="KW-0333">Golgi apparatus</keyword>
<evidence type="ECO:0000256" key="8">
    <source>
        <dbReference type="ARBA" id="ARBA00023034"/>
    </source>
</evidence>
<feature type="transmembrane region" description="Helical" evidence="11">
    <location>
        <begin position="12"/>
        <end position="32"/>
    </location>
</feature>
<keyword evidence="5 11" id="KW-0812">Transmembrane</keyword>
<dbReference type="Proteomes" id="UP001208570">
    <property type="component" value="Unassembled WGS sequence"/>
</dbReference>
<evidence type="ECO:0000256" key="11">
    <source>
        <dbReference type="RuleBase" id="RU363063"/>
    </source>
</evidence>
<evidence type="ECO:0000256" key="6">
    <source>
        <dbReference type="ARBA" id="ARBA00022968"/>
    </source>
</evidence>
<organism evidence="12 13">
    <name type="scientific">Paralvinella palmiformis</name>
    <dbReference type="NCBI Taxonomy" id="53620"/>
    <lineage>
        <taxon>Eukaryota</taxon>
        <taxon>Metazoa</taxon>
        <taxon>Spiralia</taxon>
        <taxon>Lophotrochozoa</taxon>
        <taxon>Annelida</taxon>
        <taxon>Polychaeta</taxon>
        <taxon>Sedentaria</taxon>
        <taxon>Canalipalpata</taxon>
        <taxon>Terebellida</taxon>
        <taxon>Terebelliformia</taxon>
        <taxon>Alvinellidae</taxon>
        <taxon>Paralvinella</taxon>
    </lineage>
</organism>
<evidence type="ECO:0000313" key="13">
    <source>
        <dbReference type="Proteomes" id="UP001208570"/>
    </source>
</evidence>
<evidence type="ECO:0000256" key="3">
    <source>
        <dbReference type="ARBA" id="ARBA00022676"/>
    </source>
</evidence>
<gene>
    <name evidence="12" type="ORF">LSH36_70g07017</name>
</gene>
<evidence type="ECO:0000256" key="9">
    <source>
        <dbReference type="ARBA" id="ARBA00023136"/>
    </source>
</evidence>
<reference evidence="12" key="1">
    <citation type="journal article" date="2023" name="Mol. Biol. Evol.">
        <title>Third-Generation Sequencing Reveals the Adaptive Role of the Epigenome in Three Deep-Sea Polychaetes.</title>
        <authorList>
            <person name="Perez M."/>
            <person name="Aroh O."/>
            <person name="Sun Y."/>
            <person name="Lan Y."/>
            <person name="Juniper S.K."/>
            <person name="Young C.R."/>
            <person name="Angers B."/>
            <person name="Qian P.Y."/>
        </authorList>
    </citation>
    <scope>NUCLEOTIDE SEQUENCE</scope>
    <source>
        <strain evidence="12">P08H-3</strain>
    </source>
</reference>
<dbReference type="InterPro" id="IPR002659">
    <property type="entry name" value="Glyco_trans_31"/>
</dbReference>
<dbReference type="FunFam" id="3.90.550.50:FF:000001">
    <property type="entry name" value="Hexosyltransferase"/>
    <property type="match status" value="1"/>
</dbReference>
<proteinExistence type="inferred from homology"/>
<dbReference type="GO" id="GO:0006493">
    <property type="term" value="P:protein O-linked glycosylation"/>
    <property type="evidence" value="ECO:0007669"/>
    <property type="project" value="TreeGrafter"/>
</dbReference>
<comment type="caution">
    <text evidence="12">The sequence shown here is derived from an EMBL/GenBank/DDBJ whole genome shotgun (WGS) entry which is preliminary data.</text>
</comment>
<dbReference type="Pfam" id="PF01762">
    <property type="entry name" value="Galactosyl_T"/>
    <property type="match status" value="1"/>
</dbReference>
<dbReference type="EC" id="2.4.1.-" evidence="11"/>
<comment type="subcellular location">
    <subcellularLocation>
        <location evidence="1 11">Golgi apparatus membrane</location>
        <topology evidence="1 11">Single-pass type II membrane protein</topology>
    </subcellularLocation>
</comment>
<dbReference type="GO" id="GO:0000139">
    <property type="term" value="C:Golgi membrane"/>
    <property type="evidence" value="ECO:0007669"/>
    <property type="project" value="UniProtKB-SubCell"/>
</dbReference>
<evidence type="ECO:0000256" key="5">
    <source>
        <dbReference type="ARBA" id="ARBA00022692"/>
    </source>
</evidence>
<keyword evidence="9 11" id="KW-0472">Membrane</keyword>
<keyword evidence="3 11" id="KW-0328">Glycosyltransferase</keyword>
<dbReference type="PANTHER" id="PTHR11214:SF3">
    <property type="entry name" value="BETA-1,3-GALACTOSYLTRANSFERASE 6"/>
    <property type="match status" value="1"/>
</dbReference>
<name>A0AAD9K3E7_9ANNE</name>
<dbReference type="PANTHER" id="PTHR11214">
    <property type="entry name" value="BETA-1,3-N-ACETYLGLUCOSAMINYLTRANSFERASE"/>
    <property type="match status" value="1"/>
</dbReference>
<sequence length="403" mass="47551">MRSTIRLRQTVIRLMFFWFLAVFFVIILSPRYKLKKTATYTPEKTIPEWDIEIFENRLVRMQLFPVAEQRQMIKIVFGKQPELKEFILERFNLTGNGSNVGGRMANRLGTKVEIAGQNVADIPNRRTKYVLNTEDNCTYQSPFVLILVHSRWSNVDRRYFIRNSWASIKSYNNYTIKTVFLLGLPSDGLSGEKQKTIVREYRECDDIVQGEFVDEYRNLTIKHLMAYQWTLSHCRRVAFVVKVDDDTIVNVFRLIEFLTSADNILSRKNDVIYCSAFVNQGPRRDERDKWFVSKSEYSQDKYPTYCEGFAYITTLDVMARIHNASLVTPAFWIDDVFVTGVLAKAAGVRHKQFQRFYGYTIIGRRLPEHLIKRNLFFLQKHFINDTIMVGMWKKIFDQYKLKT</sequence>
<comment type="similarity">
    <text evidence="2 11">Belongs to the glycosyltransferase 31 family.</text>
</comment>
<protein>
    <recommendedName>
        <fullName evidence="11">Hexosyltransferase</fullName>
        <ecNumber evidence="11">2.4.1.-</ecNumber>
    </recommendedName>
</protein>
<accession>A0AAD9K3E7</accession>
<dbReference type="EMBL" id="JAODUP010000070">
    <property type="protein sequence ID" value="KAK2164039.1"/>
    <property type="molecule type" value="Genomic_DNA"/>
</dbReference>
<keyword evidence="10" id="KW-0325">Glycoprotein</keyword>
<keyword evidence="13" id="KW-1185">Reference proteome</keyword>
<dbReference type="Gene3D" id="3.90.550.50">
    <property type="match status" value="1"/>
</dbReference>
<evidence type="ECO:0000256" key="10">
    <source>
        <dbReference type="ARBA" id="ARBA00023180"/>
    </source>
</evidence>
<keyword evidence="7 11" id="KW-1133">Transmembrane helix</keyword>
<evidence type="ECO:0000256" key="2">
    <source>
        <dbReference type="ARBA" id="ARBA00008661"/>
    </source>
</evidence>